<evidence type="ECO:0000313" key="3">
    <source>
        <dbReference type="EMBL" id="TWB47091.1"/>
    </source>
</evidence>
<keyword evidence="2" id="KW-0732">Signal</keyword>
<name>A0A560HME5_9PROT</name>
<accession>A0A560HME5</accession>
<feature type="region of interest" description="Disordered" evidence="1">
    <location>
        <begin position="219"/>
        <end position="238"/>
    </location>
</feature>
<feature type="compositionally biased region" description="Polar residues" evidence="1">
    <location>
        <begin position="224"/>
        <end position="238"/>
    </location>
</feature>
<feature type="chain" id="PRO_5022062757" description="Tetratricopeptide repeat protein" evidence="2">
    <location>
        <begin position="34"/>
        <end position="238"/>
    </location>
</feature>
<evidence type="ECO:0000256" key="2">
    <source>
        <dbReference type="SAM" id="SignalP"/>
    </source>
</evidence>
<organism evidence="3 4">
    <name type="scientific">Nitrospirillum amazonense</name>
    <dbReference type="NCBI Taxonomy" id="28077"/>
    <lineage>
        <taxon>Bacteria</taxon>
        <taxon>Pseudomonadati</taxon>
        <taxon>Pseudomonadota</taxon>
        <taxon>Alphaproteobacteria</taxon>
        <taxon>Rhodospirillales</taxon>
        <taxon>Azospirillaceae</taxon>
        <taxon>Nitrospirillum</taxon>
    </lineage>
</organism>
<reference evidence="3 4" key="1">
    <citation type="submission" date="2019-06" db="EMBL/GenBank/DDBJ databases">
        <title>Genomic Encyclopedia of Type Strains, Phase IV (KMG-V): Genome sequencing to study the core and pangenomes of soil and plant-associated prokaryotes.</title>
        <authorList>
            <person name="Whitman W."/>
        </authorList>
    </citation>
    <scope>NUCLEOTIDE SEQUENCE [LARGE SCALE GENOMIC DNA]</scope>
    <source>
        <strain evidence="3 4">BR 11140</strain>
    </source>
</reference>
<sequence length="238" mass="26189">MLLFKNNGLHRLAIFVFVALAWCLLAVPSAALAGNEYAEIDTQPTIAVMQKLGATQGHENDALLATIQQKSQDYPPAVFFPLARILFQQGDVDGAIFWMNAGRLRTTFDARLCTDASAGAGVGALMATLPNELRKAQFDDTAKLTAIIERVIKWDETTPYNYDHRWIALHGLGAMRRSMGMDNNAPAQPLTIPRDQWDDVARKGRGELREGIAQAIATVEKNRQAQQPSTPQQSKSAQ</sequence>
<evidence type="ECO:0000313" key="4">
    <source>
        <dbReference type="Proteomes" id="UP000318050"/>
    </source>
</evidence>
<feature type="signal peptide" evidence="2">
    <location>
        <begin position="1"/>
        <end position="33"/>
    </location>
</feature>
<evidence type="ECO:0008006" key="5">
    <source>
        <dbReference type="Google" id="ProtNLM"/>
    </source>
</evidence>
<dbReference type="Proteomes" id="UP000318050">
    <property type="component" value="Unassembled WGS sequence"/>
</dbReference>
<evidence type="ECO:0000256" key="1">
    <source>
        <dbReference type="SAM" id="MobiDB-lite"/>
    </source>
</evidence>
<proteinExistence type="predicted"/>
<dbReference type="EMBL" id="VITT01000038">
    <property type="protein sequence ID" value="TWB47091.1"/>
    <property type="molecule type" value="Genomic_DNA"/>
</dbReference>
<comment type="caution">
    <text evidence="3">The sequence shown here is derived from an EMBL/GenBank/DDBJ whole genome shotgun (WGS) entry which is preliminary data.</text>
</comment>
<gene>
    <name evidence="3" type="ORF">FBZ92_13841</name>
</gene>
<protein>
    <recommendedName>
        <fullName evidence="5">Tetratricopeptide repeat protein</fullName>
    </recommendedName>
</protein>
<dbReference type="AlphaFoldDB" id="A0A560HME5"/>